<dbReference type="Pfam" id="PF13431">
    <property type="entry name" value="TPR_17"/>
    <property type="match status" value="1"/>
</dbReference>
<evidence type="ECO:0000256" key="3">
    <source>
        <dbReference type="PROSITE-ProRule" id="PRU00339"/>
    </source>
</evidence>
<dbReference type="STRING" id="299467.A0A443SHY8"/>
<evidence type="ECO:0000256" key="2">
    <source>
        <dbReference type="ARBA" id="ARBA00038251"/>
    </source>
</evidence>
<dbReference type="VEuPathDB" id="VectorBase:LDEU004923"/>
<accession>A0A443SHY8</accession>
<sequence length="431" mass="47584">KCPSRAVKLFEEVARIDPTDPLPCLLAAKVCILELDQTEEALCLAEEALKRNQNEFLTSKIHVIIGVANALIAEGATESVRSLKRNHFDKAHESFKLAINASANDHLPYFHLALLMARQRAINDAIQNAQMALVLNPEHIPSIQLLILCLSSLKQYQEALNLCEAALEEYPDQLLLLFIKAHLEEVVCDDGREMALLTAKHMLKCCKLISSGDQEKNHCSNNPCLTGTNYDTLSLKMEQTLSEVASIESVTLPGEGTSNTGSGVVLGSDSSVKRLWNFQIHVWTLVAELFIKLDQVAEAESCVMEAASAVFGPLSHQLMYLKGVLYKAKGQLIDAKQCFQNAISINPKHAKALQQLGHTYHLLGNHIIADKYLRDSLKIDATLHETWSYIGAVLDVLGDYNRAATCQMTALQLEASSPILSFNIIPRAVFE</sequence>
<keyword evidence="5" id="KW-1185">Reference proteome</keyword>
<reference evidence="4 5" key="1">
    <citation type="journal article" date="2018" name="Gigascience">
        <title>Genomes of trombidid mites reveal novel predicted allergens and laterally-transferred genes associated with secondary metabolism.</title>
        <authorList>
            <person name="Dong X."/>
            <person name="Chaisiri K."/>
            <person name="Xia D."/>
            <person name="Armstrong S.D."/>
            <person name="Fang Y."/>
            <person name="Donnelly M.J."/>
            <person name="Kadowaki T."/>
            <person name="McGarry J.W."/>
            <person name="Darby A.C."/>
            <person name="Makepeace B.L."/>
        </authorList>
    </citation>
    <scope>NUCLEOTIDE SEQUENCE [LARGE SCALE GENOMIC DNA]</scope>
    <source>
        <strain evidence="4">UoL-UT</strain>
    </source>
</reference>
<comment type="similarity">
    <text evidence="2">Belongs to the YPP1 family.</text>
</comment>
<dbReference type="GO" id="GO:0072659">
    <property type="term" value="P:protein localization to plasma membrane"/>
    <property type="evidence" value="ECO:0007669"/>
    <property type="project" value="TreeGrafter"/>
</dbReference>
<dbReference type="OrthoDB" id="6509985at2759"/>
<dbReference type="Gene3D" id="1.25.40.10">
    <property type="entry name" value="Tetratricopeptide repeat domain"/>
    <property type="match status" value="2"/>
</dbReference>
<gene>
    <name evidence="4" type="ORF">B4U80_03265</name>
</gene>
<protein>
    <submittedName>
        <fullName evidence="4">Tetratricopeptide repeat protein 5-like protein</fullName>
    </submittedName>
</protein>
<dbReference type="Proteomes" id="UP000288716">
    <property type="component" value="Unassembled WGS sequence"/>
</dbReference>
<dbReference type="PANTHER" id="PTHR23083">
    <property type="entry name" value="TETRATRICOPEPTIDE REPEAT PROTEIN, TPR"/>
    <property type="match status" value="1"/>
</dbReference>
<name>A0A443SHY8_9ACAR</name>
<dbReference type="GO" id="GO:0046854">
    <property type="term" value="P:phosphatidylinositol phosphate biosynthetic process"/>
    <property type="evidence" value="ECO:0007669"/>
    <property type="project" value="TreeGrafter"/>
</dbReference>
<proteinExistence type="inferred from homology"/>
<evidence type="ECO:0000313" key="5">
    <source>
        <dbReference type="Proteomes" id="UP000288716"/>
    </source>
</evidence>
<dbReference type="PROSITE" id="PS50005">
    <property type="entry name" value="TPR"/>
    <property type="match status" value="1"/>
</dbReference>
<organism evidence="4 5">
    <name type="scientific">Leptotrombidium deliense</name>
    <dbReference type="NCBI Taxonomy" id="299467"/>
    <lineage>
        <taxon>Eukaryota</taxon>
        <taxon>Metazoa</taxon>
        <taxon>Ecdysozoa</taxon>
        <taxon>Arthropoda</taxon>
        <taxon>Chelicerata</taxon>
        <taxon>Arachnida</taxon>
        <taxon>Acari</taxon>
        <taxon>Acariformes</taxon>
        <taxon>Trombidiformes</taxon>
        <taxon>Prostigmata</taxon>
        <taxon>Anystina</taxon>
        <taxon>Parasitengona</taxon>
        <taxon>Trombiculoidea</taxon>
        <taxon>Trombiculidae</taxon>
        <taxon>Leptotrombidium</taxon>
    </lineage>
</organism>
<dbReference type="PANTHER" id="PTHR23083:SF464">
    <property type="entry name" value="TETRATRICOPEPTIDE REPEAT DOMAIN 7, ISOFORM A"/>
    <property type="match status" value="1"/>
</dbReference>
<dbReference type="EMBL" id="NCKV01002245">
    <property type="protein sequence ID" value="RWS27119.1"/>
    <property type="molecule type" value="Genomic_DNA"/>
</dbReference>
<keyword evidence="3" id="KW-0802">TPR repeat</keyword>
<evidence type="ECO:0000313" key="4">
    <source>
        <dbReference type="EMBL" id="RWS27119.1"/>
    </source>
</evidence>
<dbReference type="GO" id="GO:0005886">
    <property type="term" value="C:plasma membrane"/>
    <property type="evidence" value="ECO:0007669"/>
    <property type="project" value="TreeGrafter"/>
</dbReference>
<dbReference type="InterPro" id="IPR011990">
    <property type="entry name" value="TPR-like_helical_dom_sf"/>
</dbReference>
<dbReference type="SUPFAM" id="SSF48452">
    <property type="entry name" value="TPR-like"/>
    <property type="match status" value="2"/>
</dbReference>
<comment type="function">
    <text evidence="1">Involved in endocytosis.</text>
</comment>
<feature type="repeat" description="TPR" evidence="3">
    <location>
        <begin position="316"/>
        <end position="349"/>
    </location>
</feature>
<dbReference type="AlphaFoldDB" id="A0A443SHY8"/>
<dbReference type="SMART" id="SM00028">
    <property type="entry name" value="TPR"/>
    <property type="match status" value="5"/>
</dbReference>
<dbReference type="InterPro" id="IPR019734">
    <property type="entry name" value="TPR_rpt"/>
</dbReference>
<evidence type="ECO:0000256" key="1">
    <source>
        <dbReference type="ARBA" id="ARBA00002550"/>
    </source>
</evidence>
<comment type="caution">
    <text evidence="4">The sequence shown here is derived from an EMBL/GenBank/DDBJ whole genome shotgun (WGS) entry which is preliminary data.</text>
</comment>
<feature type="non-terminal residue" evidence="4">
    <location>
        <position position="1"/>
    </location>
</feature>
<dbReference type="InterPro" id="IPR051722">
    <property type="entry name" value="Endocytosis_PI4K-reg_protein"/>
</dbReference>